<reference evidence="2" key="1">
    <citation type="submission" date="2016-07" db="EMBL/GenBank/DDBJ databases">
        <authorList>
            <person name="Florea S."/>
            <person name="Webb J.S."/>
            <person name="Jaromczyk J."/>
            <person name="Schardl C.L."/>
        </authorList>
    </citation>
    <scope>NUCLEOTIDE SEQUENCE [LARGE SCALE GENOMIC DNA]</scope>
    <source>
        <strain evidence="2">IPBSL-7</strain>
    </source>
</reference>
<name>A0A1C0AHC6_9ACTN</name>
<dbReference type="InterPro" id="IPR027409">
    <property type="entry name" value="GroEL-like_apical_dom_sf"/>
</dbReference>
<comment type="caution">
    <text evidence="1">The sequence shown here is derived from an EMBL/GenBank/DDBJ whole genome shotgun (WGS) entry which is preliminary data.</text>
</comment>
<protein>
    <submittedName>
        <fullName evidence="1">Uncharacterized protein</fullName>
    </submittedName>
</protein>
<keyword evidence="2" id="KW-1185">Reference proteome</keyword>
<dbReference type="RefSeq" id="WP_068752650.1">
    <property type="nucleotide sequence ID" value="NZ_MBQD01000026.1"/>
</dbReference>
<gene>
    <name evidence="1" type="ORF">BCR15_09630</name>
</gene>
<proteinExistence type="predicted"/>
<accession>A0A1C0AHC6</accession>
<evidence type="ECO:0000313" key="1">
    <source>
        <dbReference type="EMBL" id="OCL31414.1"/>
    </source>
</evidence>
<organism evidence="1 2">
    <name type="scientific">Tessaracoccus lapidicaptus</name>
    <dbReference type="NCBI Taxonomy" id="1427523"/>
    <lineage>
        <taxon>Bacteria</taxon>
        <taxon>Bacillati</taxon>
        <taxon>Actinomycetota</taxon>
        <taxon>Actinomycetes</taxon>
        <taxon>Propionibacteriales</taxon>
        <taxon>Propionibacteriaceae</taxon>
        <taxon>Tessaracoccus</taxon>
    </lineage>
</organism>
<dbReference type="EMBL" id="MBQD01000026">
    <property type="protein sequence ID" value="OCL31414.1"/>
    <property type="molecule type" value="Genomic_DNA"/>
</dbReference>
<dbReference type="Gene3D" id="3.50.7.10">
    <property type="entry name" value="GroEL"/>
    <property type="match status" value="1"/>
</dbReference>
<dbReference type="Proteomes" id="UP000093501">
    <property type="component" value="Unassembled WGS sequence"/>
</dbReference>
<sequence>MPAWSWFAIALTVGVGLLALAATADRRSSRRRAGVGVPAPRRDVPDVDRHVPRYVTQHEIDALPRPYDPDAGLGPRTGEGFRFGHAHADFATAPAGADLRDPLILVVDGAVTSMRELLAPLGAATAEHPLVVVAASLHPEVIQTLAANRRALRLPVLAAVADARDRRRLAELTGGEELTEADLRAGYLPEAAFGRAQRWTSTATRTWVTTS</sequence>
<dbReference type="SUPFAM" id="SSF52029">
    <property type="entry name" value="GroEL apical domain-like"/>
    <property type="match status" value="1"/>
</dbReference>
<dbReference type="AlphaFoldDB" id="A0A1C0AHC6"/>
<evidence type="ECO:0000313" key="2">
    <source>
        <dbReference type="Proteomes" id="UP000093501"/>
    </source>
</evidence>